<dbReference type="OrthoDB" id="5429634at2759"/>
<sequence length="125" mass="14239">MSLIHRLISRGIYLVNVKVYNILGQEMRSRETFVYATSKLTMLFAFLVGTAMLFTLFGLMLRKLPGDIPILNTYSIAISEVCHPMDSDDGAVTKLLWYGVVPIDRNQELQKRHACFSNKDVEPLQ</sequence>
<keyword evidence="3" id="KW-1185">Reference proteome</keyword>
<keyword evidence="1" id="KW-0472">Membrane</keyword>
<evidence type="ECO:0000256" key="1">
    <source>
        <dbReference type="SAM" id="Phobius"/>
    </source>
</evidence>
<dbReference type="Proteomes" id="UP000250140">
    <property type="component" value="Unassembled WGS sequence"/>
</dbReference>
<name>A0A8E2FBR1_9PEZI</name>
<keyword evidence="1" id="KW-1133">Transmembrane helix</keyword>
<organism evidence="2 3">
    <name type="scientific">Glonium stellatum</name>
    <dbReference type="NCBI Taxonomy" id="574774"/>
    <lineage>
        <taxon>Eukaryota</taxon>
        <taxon>Fungi</taxon>
        <taxon>Dikarya</taxon>
        <taxon>Ascomycota</taxon>
        <taxon>Pezizomycotina</taxon>
        <taxon>Dothideomycetes</taxon>
        <taxon>Pleosporomycetidae</taxon>
        <taxon>Gloniales</taxon>
        <taxon>Gloniaceae</taxon>
        <taxon>Glonium</taxon>
    </lineage>
</organism>
<keyword evidence="1" id="KW-0812">Transmembrane</keyword>
<feature type="transmembrane region" description="Helical" evidence="1">
    <location>
        <begin position="40"/>
        <end position="61"/>
    </location>
</feature>
<dbReference type="EMBL" id="KV748597">
    <property type="protein sequence ID" value="OCL14245.1"/>
    <property type="molecule type" value="Genomic_DNA"/>
</dbReference>
<proteinExistence type="predicted"/>
<evidence type="ECO:0000313" key="2">
    <source>
        <dbReference type="EMBL" id="OCL14245.1"/>
    </source>
</evidence>
<feature type="non-terminal residue" evidence="2">
    <location>
        <position position="125"/>
    </location>
</feature>
<dbReference type="AlphaFoldDB" id="A0A8E2FBR1"/>
<evidence type="ECO:0000313" key="3">
    <source>
        <dbReference type="Proteomes" id="UP000250140"/>
    </source>
</evidence>
<accession>A0A8E2FBR1</accession>
<gene>
    <name evidence="2" type="ORF">AOQ84DRAFT_407400</name>
</gene>
<protein>
    <submittedName>
        <fullName evidence="2">Uncharacterized protein</fullName>
    </submittedName>
</protein>
<reference evidence="2 3" key="1">
    <citation type="journal article" date="2016" name="Nat. Commun.">
        <title>Ectomycorrhizal ecology is imprinted in the genome of the dominant symbiotic fungus Cenococcum geophilum.</title>
        <authorList>
            <consortium name="DOE Joint Genome Institute"/>
            <person name="Peter M."/>
            <person name="Kohler A."/>
            <person name="Ohm R.A."/>
            <person name="Kuo A."/>
            <person name="Krutzmann J."/>
            <person name="Morin E."/>
            <person name="Arend M."/>
            <person name="Barry K.W."/>
            <person name="Binder M."/>
            <person name="Choi C."/>
            <person name="Clum A."/>
            <person name="Copeland A."/>
            <person name="Grisel N."/>
            <person name="Haridas S."/>
            <person name="Kipfer T."/>
            <person name="LaButti K."/>
            <person name="Lindquist E."/>
            <person name="Lipzen A."/>
            <person name="Maire R."/>
            <person name="Meier B."/>
            <person name="Mihaltcheva S."/>
            <person name="Molinier V."/>
            <person name="Murat C."/>
            <person name="Poggeler S."/>
            <person name="Quandt C.A."/>
            <person name="Sperisen C."/>
            <person name="Tritt A."/>
            <person name="Tisserant E."/>
            <person name="Crous P.W."/>
            <person name="Henrissat B."/>
            <person name="Nehls U."/>
            <person name="Egli S."/>
            <person name="Spatafora J.W."/>
            <person name="Grigoriev I.V."/>
            <person name="Martin F.M."/>
        </authorList>
    </citation>
    <scope>NUCLEOTIDE SEQUENCE [LARGE SCALE GENOMIC DNA]</scope>
    <source>
        <strain evidence="2 3">CBS 207.34</strain>
    </source>
</reference>